<dbReference type="GeneID" id="19300544"/>
<proteinExistence type="predicted"/>
<dbReference type="KEGG" id="gtr:GLOTRDRAFT_119219"/>
<dbReference type="EMBL" id="KB469297">
    <property type="protein sequence ID" value="EPQ58797.1"/>
    <property type="molecule type" value="Genomic_DNA"/>
</dbReference>
<dbReference type="RefSeq" id="XP_007861951.1">
    <property type="nucleotide sequence ID" value="XM_007863760.1"/>
</dbReference>
<reference evidence="1 2" key="1">
    <citation type="journal article" date="2012" name="Science">
        <title>The Paleozoic origin of enzymatic lignin decomposition reconstructed from 31 fungal genomes.</title>
        <authorList>
            <person name="Floudas D."/>
            <person name="Binder M."/>
            <person name="Riley R."/>
            <person name="Barry K."/>
            <person name="Blanchette R.A."/>
            <person name="Henrissat B."/>
            <person name="Martinez A.T."/>
            <person name="Otillar R."/>
            <person name="Spatafora J.W."/>
            <person name="Yadav J.S."/>
            <person name="Aerts A."/>
            <person name="Benoit I."/>
            <person name="Boyd A."/>
            <person name="Carlson A."/>
            <person name="Copeland A."/>
            <person name="Coutinho P.M."/>
            <person name="de Vries R.P."/>
            <person name="Ferreira P."/>
            <person name="Findley K."/>
            <person name="Foster B."/>
            <person name="Gaskell J."/>
            <person name="Glotzer D."/>
            <person name="Gorecki P."/>
            <person name="Heitman J."/>
            <person name="Hesse C."/>
            <person name="Hori C."/>
            <person name="Igarashi K."/>
            <person name="Jurgens J.A."/>
            <person name="Kallen N."/>
            <person name="Kersten P."/>
            <person name="Kohler A."/>
            <person name="Kuees U."/>
            <person name="Kumar T.K.A."/>
            <person name="Kuo A."/>
            <person name="LaButti K."/>
            <person name="Larrondo L.F."/>
            <person name="Lindquist E."/>
            <person name="Ling A."/>
            <person name="Lombard V."/>
            <person name="Lucas S."/>
            <person name="Lundell T."/>
            <person name="Martin R."/>
            <person name="McLaughlin D.J."/>
            <person name="Morgenstern I."/>
            <person name="Morin E."/>
            <person name="Murat C."/>
            <person name="Nagy L.G."/>
            <person name="Nolan M."/>
            <person name="Ohm R.A."/>
            <person name="Patyshakuliyeva A."/>
            <person name="Rokas A."/>
            <person name="Ruiz-Duenas F.J."/>
            <person name="Sabat G."/>
            <person name="Salamov A."/>
            <person name="Samejima M."/>
            <person name="Schmutz J."/>
            <person name="Slot J.C."/>
            <person name="St John F."/>
            <person name="Stenlid J."/>
            <person name="Sun H."/>
            <person name="Sun S."/>
            <person name="Syed K."/>
            <person name="Tsang A."/>
            <person name="Wiebenga A."/>
            <person name="Young D."/>
            <person name="Pisabarro A."/>
            <person name="Eastwood D.C."/>
            <person name="Martin F."/>
            <person name="Cullen D."/>
            <person name="Grigoriev I.V."/>
            <person name="Hibbett D.S."/>
        </authorList>
    </citation>
    <scope>NUCLEOTIDE SEQUENCE [LARGE SCALE GENOMIC DNA]</scope>
    <source>
        <strain evidence="1 2">ATCC 11539</strain>
    </source>
</reference>
<dbReference type="OrthoDB" id="3649348at2759"/>
<name>S7QHX4_GLOTA</name>
<evidence type="ECO:0000313" key="1">
    <source>
        <dbReference type="EMBL" id="EPQ58797.1"/>
    </source>
</evidence>
<organism evidence="1 2">
    <name type="scientific">Gloeophyllum trabeum (strain ATCC 11539 / FP-39264 / Madison 617)</name>
    <name type="common">Brown rot fungus</name>
    <dbReference type="NCBI Taxonomy" id="670483"/>
    <lineage>
        <taxon>Eukaryota</taxon>
        <taxon>Fungi</taxon>
        <taxon>Dikarya</taxon>
        <taxon>Basidiomycota</taxon>
        <taxon>Agaricomycotina</taxon>
        <taxon>Agaricomycetes</taxon>
        <taxon>Gloeophyllales</taxon>
        <taxon>Gloeophyllaceae</taxon>
        <taxon>Gloeophyllum</taxon>
    </lineage>
</organism>
<dbReference type="HOGENOM" id="CLU_1749849_0_0_1"/>
<evidence type="ECO:0000313" key="2">
    <source>
        <dbReference type="Proteomes" id="UP000030669"/>
    </source>
</evidence>
<dbReference type="Proteomes" id="UP000030669">
    <property type="component" value="Unassembled WGS sequence"/>
</dbReference>
<accession>S7QHX4</accession>
<dbReference type="OMA" id="KDESWHE"/>
<dbReference type="AlphaFoldDB" id="S7QHX4"/>
<keyword evidence="2" id="KW-1185">Reference proteome</keyword>
<protein>
    <submittedName>
        <fullName evidence="1">Uncharacterized protein</fullName>
    </submittedName>
</protein>
<gene>
    <name evidence="1" type="ORF">GLOTRDRAFT_119219</name>
</gene>
<sequence length="149" mass="16431">MSTEAIPIMVTGKPQLVAHPDLPRRLLNGVRPKYEIAHFCFSAEAFADEFPKVIKGESYAVSSGVGTNVGSEVWKRRLMKTGAASLRKPKASVVGGGMTDEEFEQMKSVEGADQIKWVRIPTDTMDRLGPALEGLENDIVKWLDELDIQ</sequence>